<sequence>MKIDGTRALRRYAVRGGVAIWSAERPDAWRRQSDKAQYTISFALNFSAFIENTQRRVSRVALVFCFGLSLAIASPIDAYGHGGLDLHAPISFAAAAPAITYAAPKILAAAPAAVSHQVIHAPAPTIAIAPAPTIIKAAPAVAVAKVIEPEPYDPNPQYSFSYGVTDHHTGDSKSAEESLVNGVVHGSYSLAEPDGSIRKVTYTADKINGFNAVVEKQGGHAPVAVVAKPALAVAAVPAIAKVAYAAPAIAKVAYAAPALQYGHH</sequence>
<evidence type="ECO:0000256" key="2">
    <source>
        <dbReference type="PROSITE-ProRule" id="PRU00497"/>
    </source>
</evidence>
<reference evidence="3" key="1">
    <citation type="submission" date="2020-11" db="EMBL/GenBank/DDBJ databases">
        <authorList>
            <person name="Whitehead M."/>
        </authorList>
    </citation>
    <scope>NUCLEOTIDE SEQUENCE</scope>
    <source>
        <strain evidence="3">EGII</strain>
    </source>
</reference>
<dbReference type="Pfam" id="PF00379">
    <property type="entry name" value="Chitin_bind_4"/>
    <property type="match status" value="1"/>
</dbReference>
<dbReference type="InterPro" id="IPR031311">
    <property type="entry name" value="CHIT_BIND_RR_consensus"/>
</dbReference>
<organism evidence="3 4">
    <name type="scientific">Ceratitis capitata</name>
    <name type="common">Mediterranean fruit fly</name>
    <name type="synonym">Tephritis capitata</name>
    <dbReference type="NCBI Taxonomy" id="7213"/>
    <lineage>
        <taxon>Eukaryota</taxon>
        <taxon>Metazoa</taxon>
        <taxon>Ecdysozoa</taxon>
        <taxon>Arthropoda</taxon>
        <taxon>Hexapoda</taxon>
        <taxon>Insecta</taxon>
        <taxon>Pterygota</taxon>
        <taxon>Neoptera</taxon>
        <taxon>Endopterygota</taxon>
        <taxon>Diptera</taxon>
        <taxon>Brachycera</taxon>
        <taxon>Muscomorpha</taxon>
        <taxon>Tephritoidea</taxon>
        <taxon>Tephritidae</taxon>
        <taxon>Ceratitis</taxon>
        <taxon>Ceratitis</taxon>
    </lineage>
</organism>
<dbReference type="GO" id="GO:0005615">
    <property type="term" value="C:extracellular space"/>
    <property type="evidence" value="ECO:0007669"/>
    <property type="project" value="TreeGrafter"/>
</dbReference>
<dbReference type="PROSITE" id="PS00233">
    <property type="entry name" value="CHIT_BIND_RR_1"/>
    <property type="match status" value="1"/>
</dbReference>
<dbReference type="InterPro" id="IPR000618">
    <property type="entry name" value="Insect_cuticle"/>
</dbReference>
<protein>
    <submittedName>
        <fullName evidence="3">(Mediterranean fruit fly) hypothetical protein</fullName>
    </submittedName>
</protein>
<dbReference type="GO" id="GO:0031012">
    <property type="term" value="C:extracellular matrix"/>
    <property type="evidence" value="ECO:0007669"/>
    <property type="project" value="TreeGrafter"/>
</dbReference>
<dbReference type="PANTHER" id="PTHR12236:SF29">
    <property type="entry name" value="CUTICULAR PROTEIN 64AC"/>
    <property type="match status" value="1"/>
</dbReference>
<dbReference type="InterPro" id="IPR051217">
    <property type="entry name" value="Insect_Cuticle_Struc_Prot"/>
</dbReference>
<keyword evidence="4" id="KW-1185">Reference proteome</keyword>
<keyword evidence="1 2" id="KW-0193">Cuticle</keyword>
<dbReference type="PRINTS" id="PR00947">
    <property type="entry name" value="CUTICLE"/>
</dbReference>
<comment type="caution">
    <text evidence="3">The sequence shown here is derived from an EMBL/GenBank/DDBJ whole genome shotgun (WGS) entry which is preliminary data.</text>
</comment>
<dbReference type="PANTHER" id="PTHR12236">
    <property type="entry name" value="STRUCTURAL CONTITUENT OF CUTICLE"/>
    <property type="match status" value="1"/>
</dbReference>
<proteinExistence type="predicted"/>
<gene>
    <name evidence="3" type="ORF">CCAP1982_LOCUS12717</name>
</gene>
<name>A0A811V357_CERCA</name>
<evidence type="ECO:0000313" key="3">
    <source>
        <dbReference type="EMBL" id="CAD7004297.1"/>
    </source>
</evidence>
<dbReference type="PROSITE" id="PS51155">
    <property type="entry name" value="CHIT_BIND_RR_2"/>
    <property type="match status" value="1"/>
</dbReference>
<dbReference type="AlphaFoldDB" id="A0A811V357"/>
<dbReference type="OrthoDB" id="7789829at2759"/>
<evidence type="ECO:0000256" key="1">
    <source>
        <dbReference type="ARBA" id="ARBA00022460"/>
    </source>
</evidence>
<dbReference type="EMBL" id="CAJHJT010000034">
    <property type="protein sequence ID" value="CAD7004297.1"/>
    <property type="molecule type" value="Genomic_DNA"/>
</dbReference>
<accession>A0A811V357</accession>
<evidence type="ECO:0000313" key="4">
    <source>
        <dbReference type="Proteomes" id="UP000606786"/>
    </source>
</evidence>
<dbReference type="GO" id="GO:0042302">
    <property type="term" value="F:structural constituent of cuticle"/>
    <property type="evidence" value="ECO:0007669"/>
    <property type="project" value="UniProtKB-UniRule"/>
</dbReference>
<dbReference type="Proteomes" id="UP000606786">
    <property type="component" value="Unassembled WGS sequence"/>
</dbReference>